<keyword evidence="1" id="KW-0812">Transmembrane</keyword>
<evidence type="ECO:0000313" key="3">
    <source>
        <dbReference type="Proteomes" id="UP000019471"/>
    </source>
</evidence>
<dbReference type="OrthoDB" id="5429634at2759"/>
<dbReference type="GeneID" id="19196734"/>
<dbReference type="HOGENOM" id="CLU_1669222_0_0_1"/>
<evidence type="ECO:0000256" key="1">
    <source>
        <dbReference type="SAM" id="Phobius"/>
    </source>
</evidence>
<dbReference type="Proteomes" id="UP000019471">
    <property type="component" value="Unassembled WGS sequence"/>
</dbReference>
<dbReference type="PANTHER" id="PTHR35395">
    <property type="entry name" value="DUF6536 DOMAIN-CONTAINING PROTEIN"/>
    <property type="match status" value="1"/>
</dbReference>
<dbReference type="STRING" id="1182543.W9W9P9"/>
<accession>W9W9P9</accession>
<dbReference type="EMBL" id="AMGX01000030">
    <property type="protein sequence ID" value="EXJ61256.1"/>
    <property type="molecule type" value="Genomic_DNA"/>
</dbReference>
<sequence length="158" mass="17806">MFISFATANTPSRAYITGAVLANLPHLGLSVLYLAYNNLFTRIFIALEFRSLSTQRRGLRASMLKEEMDQRSTYFVQFPLRYSLAVIGFFVLLHTLLSETLFLQRTYAVWPGRFDEPKDIGKFLVSKIGVSPLATLAFSLVLSVLVVSSIAIAFWKVD</sequence>
<keyword evidence="1" id="KW-1133">Transmembrane helix</keyword>
<name>W9W9P9_9EURO</name>
<feature type="transmembrane region" description="Helical" evidence="1">
    <location>
        <begin position="133"/>
        <end position="155"/>
    </location>
</feature>
<proteinExistence type="predicted"/>
<keyword evidence="3" id="KW-1185">Reference proteome</keyword>
<dbReference type="PANTHER" id="PTHR35395:SF1">
    <property type="entry name" value="DUF6536 DOMAIN-CONTAINING PROTEIN"/>
    <property type="match status" value="1"/>
</dbReference>
<dbReference type="AlphaFoldDB" id="W9W9P9"/>
<organism evidence="2 3">
    <name type="scientific">Cladophialophora psammophila CBS 110553</name>
    <dbReference type="NCBI Taxonomy" id="1182543"/>
    <lineage>
        <taxon>Eukaryota</taxon>
        <taxon>Fungi</taxon>
        <taxon>Dikarya</taxon>
        <taxon>Ascomycota</taxon>
        <taxon>Pezizomycotina</taxon>
        <taxon>Eurotiomycetes</taxon>
        <taxon>Chaetothyriomycetidae</taxon>
        <taxon>Chaetothyriales</taxon>
        <taxon>Herpotrichiellaceae</taxon>
        <taxon>Cladophialophora</taxon>
    </lineage>
</organism>
<reference evidence="2 3" key="1">
    <citation type="submission" date="2013-03" db="EMBL/GenBank/DDBJ databases">
        <title>The Genome Sequence of Cladophialophora psammophila CBS 110553.</title>
        <authorList>
            <consortium name="The Broad Institute Genomics Platform"/>
            <person name="Cuomo C."/>
            <person name="de Hoog S."/>
            <person name="Gorbushina A."/>
            <person name="Walker B."/>
            <person name="Young S.K."/>
            <person name="Zeng Q."/>
            <person name="Gargeya S."/>
            <person name="Fitzgerald M."/>
            <person name="Haas B."/>
            <person name="Abouelleil A."/>
            <person name="Allen A.W."/>
            <person name="Alvarado L."/>
            <person name="Arachchi H.M."/>
            <person name="Berlin A.M."/>
            <person name="Chapman S.B."/>
            <person name="Gainer-Dewar J."/>
            <person name="Goldberg J."/>
            <person name="Griggs A."/>
            <person name="Gujja S."/>
            <person name="Hansen M."/>
            <person name="Howarth C."/>
            <person name="Imamovic A."/>
            <person name="Ireland A."/>
            <person name="Larimer J."/>
            <person name="McCowan C."/>
            <person name="Murphy C."/>
            <person name="Pearson M."/>
            <person name="Poon T.W."/>
            <person name="Priest M."/>
            <person name="Roberts A."/>
            <person name="Saif S."/>
            <person name="Shea T."/>
            <person name="Sisk P."/>
            <person name="Sykes S."/>
            <person name="Wortman J."/>
            <person name="Nusbaum C."/>
            <person name="Birren B."/>
        </authorList>
    </citation>
    <scope>NUCLEOTIDE SEQUENCE [LARGE SCALE GENOMIC DNA]</scope>
    <source>
        <strain evidence="2 3">CBS 110553</strain>
    </source>
</reference>
<feature type="transmembrane region" description="Helical" evidence="1">
    <location>
        <begin position="74"/>
        <end position="97"/>
    </location>
</feature>
<evidence type="ECO:0000313" key="2">
    <source>
        <dbReference type="EMBL" id="EXJ61256.1"/>
    </source>
</evidence>
<protein>
    <submittedName>
        <fullName evidence="2">Uncharacterized protein</fullName>
    </submittedName>
</protein>
<gene>
    <name evidence="2" type="ORF">A1O5_12048</name>
</gene>
<keyword evidence="1" id="KW-0472">Membrane</keyword>
<comment type="caution">
    <text evidence="2">The sequence shown here is derived from an EMBL/GenBank/DDBJ whole genome shotgun (WGS) entry which is preliminary data.</text>
</comment>
<dbReference type="RefSeq" id="XP_007750807.1">
    <property type="nucleotide sequence ID" value="XM_007752617.1"/>
</dbReference>